<dbReference type="Pfam" id="PF13715">
    <property type="entry name" value="CarbopepD_reg_2"/>
    <property type="match status" value="1"/>
</dbReference>
<dbReference type="NCBIfam" id="TIGR04057">
    <property type="entry name" value="SusC_RagA_signa"/>
    <property type="match status" value="1"/>
</dbReference>
<dbReference type="InterPro" id="IPR023997">
    <property type="entry name" value="TonB-dep_OMP_SusC/RagA_CS"/>
</dbReference>
<evidence type="ECO:0000259" key="3">
    <source>
        <dbReference type="Pfam" id="PF07715"/>
    </source>
</evidence>
<dbReference type="GO" id="GO:0015344">
    <property type="term" value="F:siderophore uptake transmembrane transporter activity"/>
    <property type="evidence" value="ECO:0007669"/>
    <property type="project" value="TreeGrafter"/>
</dbReference>
<dbReference type="PANTHER" id="PTHR30069:SF29">
    <property type="entry name" value="HEMOGLOBIN AND HEMOGLOBIN-HAPTOGLOBIN-BINDING PROTEIN 1-RELATED"/>
    <property type="match status" value="1"/>
</dbReference>
<evidence type="ECO:0000313" key="4">
    <source>
        <dbReference type="EMBL" id="SFC58903.1"/>
    </source>
</evidence>
<dbReference type="InterPro" id="IPR037066">
    <property type="entry name" value="Plug_dom_sf"/>
</dbReference>
<name>A0A1I1KLA1_9SPHI</name>
<evidence type="ECO:0000256" key="2">
    <source>
        <dbReference type="PROSITE-ProRule" id="PRU01360"/>
    </source>
</evidence>
<proteinExistence type="inferred from homology"/>
<sequence length="426" mass="46167">MKIHLYGKALYWHMIRIAFFYLAAPLQGGGLLYAEATNAQLLNQPVFLDVKNAPVAQVLRQIEQQTEVRFVYTNNLLDEAGNVTIAVRQQRALEVLNELFKPLAIQFEEKEKGFVILKKRFDESGTENTVGLKLEDPAIGETGAQQSQVAGKVIAVADRQPLAGVTVTNKRTGAIAMTDAEGTYRIEALATDVLVFSYVGYQEHEEPAKQDIVVQLVESSTDLDEVVVVAYGTTRERDLTGSLSTIDNKLLTNRSNSTVSRALEGAAPGIQVSAVDGQPGLDMGIRVRGLGSASQNTSNALVVIDGVPAQNANPLSTINPKDIENVTILKDAASTALYGSRGANGVVLITTKRGNKGVPRISFEGRTGMNQVGPYQFDKILDPKDIYEFAWLSIYNSARYGVDGSGVSKSYTTNVRNPNMSHEDAA</sequence>
<comment type="similarity">
    <text evidence="2">Belongs to the TonB-dependent receptor family.</text>
</comment>
<dbReference type="SUPFAM" id="SSF56935">
    <property type="entry name" value="Porins"/>
    <property type="match status" value="1"/>
</dbReference>
<feature type="domain" description="TonB-dependent receptor plug" evidence="3">
    <location>
        <begin position="236"/>
        <end position="346"/>
    </location>
</feature>
<dbReference type="InterPro" id="IPR012910">
    <property type="entry name" value="Plug_dom"/>
</dbReference>
<dbReference type="GO" id="GO:0044718">
    <property type="term" value="P:siderophore transmembrane transport"/>
    <property type="evidence" value="ECO:0007669"/>
    <property type="project" value="TreeGrafter"/>
</dbReference>
<dbReference type="OrthoDB" id="7432683at2"/>
<dbReference type="InterPro" id="IPR008969">
    <property type="entry name" value="CarboxyPept-like_regulatory"/>
</dbReference>
<dbReference type="EMBL" id="FOLL01000015">
    <property type="protein sequence ID" value="SFC58903.1"/>
    <property type="molecule type" value="Genomic_DNA"/>
</dbReference>
<keyword evidence="4" id="KW-0675">Receptor</keyword>
<protein>
    <submittedName>
        <fullName evidence="4">TonB-dependent outer membrane receptor, SusC/RagA subfamily, signature region</fullName>
    </submittedName>
</protein>
<keyword evidence="2" id="KW-0472">Membrane</keyword>
<comment type="subcellular location">
    <subcellularLocation>
        <location evidence="2">Cell outer membrane</location>
        <topology evidence="2">Multi-pass membrane protein</topology>
    </subcellularLocation>
</comment>
<evidence type="ECO:0000256" key="1">
    <source>
        <dbReference type="ARBA" id="ARBA00022729"/>
    </source>
</evidence>
<keyword evidence="2" id="KW-0812">Transmembrane</keyword>
<gene>
    <name evidence="4" type="ORF">SAMN05421747_11594</name>
</gene>
<dbReference type="PROSITE" id="PS52016">
    <property type="entry name" value="TONB_DEPENDENT_REC_3"/>
    <property type="match status" value="1"/>
</dbReference>
<keyword evidence="2" id="KW-1134">Transmembrane beta strand</keyword>
<dbReference type="InterPro" id="IPR039426">
    <property type="entry name" value="TonB-dep_rcpt-like"/>
</dbReference>
<dbReference type="STRING" id="623281.SAMN05421747_11594"/>
<dbReference type="Gene3D" id="2.170.130.10">
    <property type="entry name" value="TonB-dependent receptor, plug domain"/>
    <property type="match status" value="1"/>
</dbReference>
<keyword evidence="2" id="KW-0813">Transport</keyword>
<evidence type="ECO:0000313" key="5">
    <source>
        <dbReference type="Proteomes" id="UP000199577"/>
    </source>
</evidence>
<dbReference type="Pfam" id="PF07715">
    <property type="entry name" value="Plug"/>
    <property type="match status" value="1"/>
</dbReference>
<accession>A0A1I1KLA1</accession>
<dbReference type="GO" id="GO:0009279">
    <property type="term" value="C:cell outer membrane"/>
    <property type="evidence" value="ECO:0007669"/>
    <property type="project" value="UniProtKB-SubCell"/>
</dbReference>
<dbReference type="Proteomes" id="UP000199577">
    <property type="component" value="Unassembled WGS sequence"/>
</dbReference>
<organism evidence="4 5">
    <name type="scientific">Parapedobacter composti</name>
    <dbReference type="NCBI Taxonomy" id="623281"/>
    <lineage>
        <taxon>Bacteria</taxon>
        <taxon>Pseudomonadati</taxon>
        <taxon>Bacteroidota</taxon>
        <taxon>Sphingobacteriia</taxon>
        <taxon>Sphingobacteriales</taxon>
        <taxon>Sphingobacteriaceae</taxon>
        <taxon>Parapedobacter</taxon>
    </lineage>
</organism>
<keyword evidence="2" id="KW-0998">Cell outer membrane</keyword>
<dbReference type="SUPFAM" id="SSF49464">
    <property type="entry name" value="Carboxypeptidase regulatory domain-like"/>
    <property type="match status" value="1"/>
</dbReference>
<keyword evidence="1" id="KW-0732">Signal</keyword>
<keyword evidence="5" id="KW-1185">Reference proteome</keyword>
<reference evidence="4 5" key="1">
    <citation type="submission" date="2016-10" db="EMBL/GenBank/DDBJ databases">
        <authorList>
            <person name="de Groot N.N."/>
        </authorList>
    </citation>
    <scope>NUCLEOTIDE SEQUENCE [LARGE SCALE GENOMIC DNA]</scope>
    <source>
        <strain evidence="4 5">DSM 22900</strain>
    </source>
</reference>
<dbReference type="AlphaFoldDB" id="A0A1I1KLA1"/>
<dbReference type="RefSeq" id="WP_090974402.1">
    <property type="nucleotide sequence ID" value="NZ_FOLL01000015.1"/>
</dbReference>
<dbReference type="PANTHER" id="PTHR30069">
    <property type="entry name" value="TONB-DEPENDENT OUTER MEMBRANE RECEPTOR"/>
    <property type="match status" value="1"/>
</dbReference>